<feature type="binding site" evidence="15">
    <location>
        <begin position="446"/>
        <end position="453"/>
    </location>
    <ligand>
        <name>ATP</name>
        <dbReference type="ChEBI" id="CHEBI:30616"/>
    </ligand>
</feature>
<dbReference type="GO" id="GO:0005874">
    <property type="term" value="C:microtubule"/>
    <property type="evidence" value="ECO:0007669"/>
    <property type="project" value="UniProtKB-KW"/>
</dbReference>
<dbReference type="InterPro" id="IPR019821">
    <property type="entry name" value="Kinesin_motor_CS"/>
</dbReference>
<keyword evidence="12" id="KW-0539">Nucleus</keyword>
<feature type="domain" description="FHA" evidence="18">
    <location>
        <begin position="825"/>
        <end position="876"/>
    </location>
</feature>
<dbReference type="FunFam" id="3.40.850.10:FF:000042">
    <property type="entry name" value="Kinesin family member 14"/>
    <property type="match status" value="1"/>
</dbReference>
<keyword evidence="21" id="KW-1185">Reference proteome</keyword>
<dbReference type="GO" id="GO:0008017">
    <property type="term" value="F:microtubule binding"/>
    <property type="evidence" value="ECO:0007669"/>
    <property type="project" value="InterPro"/>
</dbReference>
<dbReference type="CDD" id="cd01365">
    <property type="entry name" value="KISc_KIF1A_KIF1B"/>
    <property type="match status" value="1"/>
</dbReference>
<evidence type="ECO:0000256" key="10">
    <source>
        <dbReference type="ARBA" id="ARBA00023175"/>
    </source>
</evidence>
<dbReference type="Pfam" id="PF00225">
    <property type="entry name" value="Kinesin"/>
    <property type="match status" value="1"/>
</dbReference>
<evidence type="ECO:0000256" key="6">
    <source>
        <dbReference type="ARBA" id="ARBA00022701"/>
    </source>
</evidence>
<dbReference type="Pfam" id="PF16183">
    <property type="entry name" value="Kinesin_assoc"/>
    <property type="match status" value="1"/>
</dbReference>
<evidence type="ECO:0000256" key="14">
    <source>
        <dbReference type="ARBA" id="ARBA00073220"/>
    </source>
</evidence>
<accession>A0A8C4UIU5</accession>
<dbReference type="GO" id="GO:0043066">
    <property type="term" value="P:negative regulation of apoptotic process"/>
    <property type="evidence" value="ECO:0007669"/>
    <property type="project" value="UniProtKB-ARBA"/>
</dbReference>
<dbReference type="SUPFAM" id="SSF52540">
    <property type="entry name" value="P-loop containing nucleoside triphosphate hydrolases"/>
    <property type="match status" value="1"/>
</dbReference>
<dbReference type="GO" id="GO:0005524">
    <property type="term" value="F:ATP binding"/>
    <property type="evidence" value="ECO:0007669"/>
    <property type="project" value="UniProtKB-UniRule"/>
</dbReference>
<dbReference type="Gene3D" id="2.60.200.20">
    <property type="match status" value="1"/>
</dbReference>
<feature type="compositionally biased region" description="Polar residues" evidence="17">
    <location>
        <begin position="292"/>
        <end position="302"/>
    </location>
</feature>
<dbReference type="OMA" id="VVLIKHW"/>
<dbReference type="GO" id="GO:0005819">
    <property type="term" value="C:spindle"/>
    <property type="evidence" value="ECO:0007669"/>
    <property type="project" value="UniProtKB-SubCell"/>
</dbReference>
<dbReference type="SUPFAM" id="SSF49879">
    <property type="entry name" value="SMAD/FHA domain"/>
    <property type="match status" value="1"/>
</dbReference>
<evidence type="ECO:0000313" key="20">
    <source>
        <dbReference type="Ensembl" id="ENSFTIP00000013207.1"/>
    </source>
</evidence>
<dbReference type="OrthoDB" id="3176171at2759"/>
<dbReference type="Proteomes" id="UP000694562">
    <property type="component" value="Unplaced"/>
</dbReference>
<organism evidence="20 21">
    <name type="scientific">Falco tinnunculus</name>
    <name type="common">Common kestrel</name>
    <dbReference type="NCBI Taxonomy" id="100819"/>
    <lineage>
        <taxon>Eukaryota</taxon>
        <taxon>Metazoa</taxon>
        <taxon>Chordata</taxon>
        <taxon>Craniata</taxon>
        <taxon>Vertebrata</taxon>
        <taxon>Euteleostomi</taxon>
        <taxon>Archelosauria</taxon>
        <taxon>Archosauria</taxon>
        <taxon>Dinosauria</taxon>
        <taxon>Saurischia</taxon>
        <taxon>Theropoda</taxon>
        <taxon>Coelurosauria</taxon>
        <taxon>Aves</taxon>
        <taxon>Neognathae</taxon>
        <taxon>Neoaves</taxon>
        <taxon>Telluraves</taxon>
        <taxon>Australaves</taxon>
        <taxon>Falconiformes</taxon>
        <taxon>Falconidae</taxon>
        <taxon>Falco</taxon>
    </lineage>
</organism>
<comment type="similarity">
    <text evidence="15">Belongs to the TRAFAC class myosin-kinesin ATPase superfamily. Kinesin family.</text>
</comment>
<dbReference type="InterPro" id="IPR000253">
    <property type="entry name" value="FHA_dom"/>
</dbReference>
<feature type="compositionally biased region" description="Polar residues" evidence="17">
    <location>
        <begin position="25"/>
        <end position="44"/>
    </location>
</feature>
<dbReference type="PANTHER" id="PTHR47117">
    <property type="entry name" value="STAR-RELATED LIPID TRANSFER PROTEIN 9"/>
    <property type="match status" value="1"/>
</dbReference>
<dbReference type="SMART" id="SM00240">
    <property type="entry name" value="FHA"/>
    <property type="match status" value="1"/>
</dbReference>
<dbReference type="GO" id="GO:0005634">
    <property type="term" value="C:nucleus"/>
    <property type="evidence" value="ECO:0007669"/>
    <property type="project" value="UniProtKB-SubCell"/>
</dbReference>
<feature type="region of interest" description="Disordered" evidence="17">
    <location>
        <begin position="25"/>
        <end position="47"/>
    </location>
</feature>
<evidence type="ECO:0000256" key="17">
    <source>
        <dbReference type="SAM" id="MobiDB-lite"/>
    </source>
</evidence>
<feature type="compositionally biased region" description="Basic and acidic residues" evidence="17">
    <location>
        <begin position="271"/>
        <end position="288"/>
    </location>
</feature>
<name>A0A8C4UIU5_FALTI</name>
<keyword evidence="10 15" id="KW-0505">Motor protein</keyword>
<evidence type="ECO:0000259" key="19">
    <source>
        <dbReference type="PROSITE" id="PS50067"/>
    </source>
</evidence>
<evidence type="ECO:0000259" key="18">
    <source>
        <dbReference type="PROSITE" id="PS50006"/>
    </source>
</evidence>
<dbReference type="PROSITE" id="PS50067">
    <property type="entry name" value="KINESIN_MOTOR_2"/>
    <property type="match status" value="1"/>
</dbReference>
<feature type="region of interest" description="Disordered" evidence="17">
    <location>
        <begin position="86"/>
        <end position="110"/>
    </location>
</feature>
<comment type="subcellular location">
    <subcellularLocation>
        <location evidence="2">Cytoplasm</location>
        <location evidence="2">Cytoskeleton</location>
        <location evidence="2">Spindle</location>
    </subcellularLocation>
    <subcellularLocation>
        <location evidence="3">Midbody</location>
    </subcellularLocation>
    <subcellularLocation>
        <location evidence="1">Nucleus</location>
    </subcellularLocation>
</comment>
<comment type="subunit">
    <text evidence="13">Directly interacts with PRC1 within a complex also containing KIF4A, KIF20A and KIF23; targets to the central spindle. Directly interacts with CIT depending on the activation state of the kinase (stronger interaction with the kinase-dead form); targets to the midbody. Interacts with ARRB2; the interaction is detected in the nucleus upon OR1D2 stimulation. Interacts with AKT1; the interaction is detected in the plasma membrane upon INS stimulation and promotes AKT1 phosphorylation. Interacts with SVIL; at midbody during cytokinesis. Interacts with RADIL (via PDZ domain); recruits RADIL to the microtubule network restricting RADIL from interaction with activated RAP1A.</text>
</comment>
<reference evidence="20" key="1">
    <citation type="submission" date="2025-08" db="UniProtKB">
        <authorList>
            <consortium name="Ensembl"/>
        </authorList>
    </citation>
    <scope>IDENTIFICATION</scope>
</reference>
<feature type="domain" description="Kinesin motor" evidence="19">
    <location>
        <begin position="357"/>
        <end position="701"/>
    </location>
</feature>
<proteinExistence type="inferred from homology"/>
<evidence type="ECO:0000256" key="11">
    <source>
        <dbReference type="ARBA" id="ARBA00023212"/>
    </source>
</evidence>
<evidence type="ECO:0000256" key="4">
    <source>
        <dbReference type="ARBA" id="ARBA00022490"/>
    </source>
</evidence>
<evidence type="ECO:0000256" key="9">
    <source>
        <dbReference type="ARBA" id="ARBA00023054"/>
    </source>
</evidence>
<dbReference type="Pfam" id="PF00498">
    <property type="entry name" value="FHA"/>
    <property type="match status" value="1"/>
</dbReference>
<evidence type="ECO:0000256" key="2">
    <source>
        <dbReference type="ARBA" id="ARBA00004186"/>
    </source>
</evidence>
<dbReference type="InterPro" id="IPR036961">
    <property type="entry name" value="Kinesin_motor_dom_sf"/>
</dbReference>
<dbReference type="PROSITE" id="PS50006">
    <property type="entry name" value="FHA_DOMAIN"/>
    <property type="match status" value="1"/>
</dbReference>
<dbReference type="InterPro" id="IPR027417">
    <property type="entry name" value="P-loop_NTPase"/>
</dbReference>
<dbReference type="FunFam" id="2.60.200.20:FF:000020">
    <property type="entry name" value="Kinesin family member 14"/>
    <property type="match status" value="1"/>
</dbReference>
<protein>
    <recommendedName>
        <fullName evidence="14">Kinesin-like protein KIF14</fullName>
    </recommendedName>
</protein>
<dbReference type="GO" id="GO:0007018">
    <property type="term" value="P:microtubule-based movement"/>
    <property type="evidence" value="ECO:0007669"/>
    <property type="project" value="InterPro"/>
</dbReference>
<keyword evidence="11" id="KW-0206">Cytoskeleton</keyword>
<dbReference type="PRINTS" id="PR00380">
    <property type="entry name" value="KINESINHEAVY"/>
</dbReference>
<dbReference type="Gene3D" id="3.40.850.10">
    <property type="entry name" value="Kinesin motor domain"/>
    <property type="match status" value="1"/>
</dbReference>
<evidence type="ECO:0000256" key="5">
    <source>
        <dbReference type="ARBA" id="ARBA00022553"/>
    </source>
</evidence>
<dbReference type="InterPro" id="IPR032405">
    <property type="entry name" value="Kinesin_assoc"/>
</dbReference>
<dbReference type="CDD" id="cd22707">
    <property type="entry name" value="FHA_KIF14"/>
    <property type="match status" value="1"/>
</dbReference>
<feature type="region of interest" description="Disordered" evidence="17">
    <location>
        <begin position="252"/>
        <end position="348"/>
    </location>
</feature>
<dbReference type="PROSITE" id="PS00411">
    <property type="entry name" value="KINESIN_MOTOR_1"/>
    <property type="match status" value="1"/>
</dbReference>
<feature type="coiled-coil region" evidence="16">
    <location>
        <begin position="712"/>
        <end position="790"/>
    </location>
</feature>
<sequence>MPIYTVPARGPAEVRCTATLQKTSPQNTFTSSKVSGQQLKSQVSGEEKGSLLSCSQSKTEELNRTYVISACKKVCDTSTTLKPEGRLTLQRRTGASKKSMSDSKQLHTNTTQGVENTQMEKGLNLQRRVRTGSIEKSKINQCAVPGIENNDCATRRNYKIALPPNINNNDTHDVKPSFKIAEGQSSMKLQCCRNNKDSSGFGDGLHENDSCTHSKYRTSAADTQFQNEVSKSEQFVTSKYINGLSGEQLKEKSNMSKLAVKQRLQHSNAKHSLERPRTPTKGSTERFKLTPKKSTSQDQAPLSASKKLTPPLQILAKKKAGVSSVPSVSSSKPNKNTETPAESSSTEKDVFKVENSKVIVAVRVRPFSNREKNENPLPVISMGGLETTVRNPATNQVYSFSYDFSFWSFDKCHPNFASQAMIYKTLAVPLLERAFEGYNTCLFAYGQTGSGKSYTMMGFDEDRGIIPRLCEDLFTQIAQMDKQQILYRLEMSYFEVYNEKIHDLLVFKAESGQKKQPLRVREHPVLGPYVEGLAVNVVSSYSDIQSWLELGNKQRATAATVMNDKSSRSHSVFTLVMTQTKVEVLGEEQCDRRLTSHINLIDLAGSECCSTAQTTGERLKEGVSINKSLLTLGKVISALSKQSRNGQKTFIPYRESILTWLLKESLGGNSQTAMIATVSPAASSIEETLSTLRYAKQACSIINIAKVNEDVNAKLIRELKAEIEKLKAAQKSALNTDPEKYRHYLQEITSLRVKLHQQERDVAEMQRTWKEKLEQAEKRKLEDIKELQKAGIAIKMDNHLPNLVNLNEDPQLSEVLLYMIKEGETTVGRYTPNSKHDIQLSGVLIADDHCVIKNTVGKVSIIPLREAKTYVNGKCILDPTVLHHGDRVILGGDHYFRFNHPVEVQKVKRASCGTTFLHDGPKDFEFAKNELLIAQRTQLESEIEEARLKAKEEMMQSIQIAKEMVQQELTSQKEAYENKIKSLEAEVREESRKKQIQELNNQKAATKIQELEKAKQNLELELHFNKKRLEMETLATKQALEDHTIHHAKILEALEVEKQKIAEEIHTLQKNRGSGNKAVTIPLNWNSLKLSVMIKEANTISNELGKNTVFCRHDKIDKTGTVSSVQVQVRNIKLGIATFWSLEKFECKLAAMKELYESNDSNKTVDVFYDPADEWEPDLSEASVSSLSRRRSRSFMKNKRISGCLSKIKSQPVWNVHTSYLAGSQNKSAICPSCSESFLPGICKTSVNSVLDSLEQNHEGGKSIADSLLTNLFIIFSGVSAISKAYEQQDEECQENFFSLDRAAQSYSIRIISAFDQLVVLTKLWLNNVQKCPGSMKVGEEIKQEVKNLGGYLQLLLQGCSSDISSMVTEARSKVKQTVKQTMKYIGHLAVLTRADISFSEENNIPATGLQDFVLAIYDGIGSGLEFLIDTVQEKARVVQEELMKQHPQNEIQNRIKDSVVALARFLESNISYCRKKEIQSEIPQECLYQEIKKSTNNAAKYLELEQCLAEVCEIVSSALQGSYRSASPLRSFAEKICVIAGYFNNYFSLFAFSSTSASNPIQKIPMPFMNLDELDSLIDSLILNFELEQGQASLKSQIICNETAEGQGGQAETGEVGIPFCLQANSKHAHKLQSLPPFPAELSPGRIHWV</sequence>
<dbReference type="SMART" id="SM00129">
    <property type="entry name" value="KISc"/>
    <property type="match status" value="1"/>
</dbReference>
<dbReference type="Pfam" id="PF23313">
    <property type="entry name" value="4HB_KIF14"/>
    <property type="match status" value="1"/>
</dbReference>
<evidence type="ECO:0000256" key="12">
    <source>
        <dbReference type="ARBA" id="ARBA00023242"/>
    </source>
</evidence>
<evidence type="ECO:0000256" key="1">
    <source>
        <dbReference type="ARBA" id="ARBA00004123"/>
    </source>
</evidence>
<keyword evidence="7 15" id="KW-0547">Nucleotide-binding</keyword>
<dbReference type="InterPro" id="IPR001752">
    <property type="entry name" value="Kinesin_motor_dom"/>
</dbReference>
<dbReference type="InterPro" id="IPR056523">
    <property type="entry name" value="4HB_KIF14"/>
</dbReference>
<keyword evidence="9 16" id="KW-0175">Coiled coil</keyword>
<dbReference type="PANTHER" id="PTHR47117:SF7">
    <property type="entry name" value="KINESIN-LIKE PROTEIN KIF14"/>
    <property type="match status" value="1"/>
</dbReference>
<keyword evidence="8 15" id="KW-0067">ATP-binding</keyword>
<evidence type="ECO:0000256" key="8">
    <source>
        <dbReference type="ARBA" id="ARBA00022840"/>
    </source>
</evidence>
<evidence type="ECO:0000256" key="3">
    <source>
        <dbReference type="ARBA" id="ARBA00004214"/>
    </source>
</evidence>
<dbReference type="GO" id="GO:0003777">
    <property type="term" value="F:microtubule motor activity"/>
    <property type="evidence" value="ECO:0007669"/>
    <property type="project" value="InterPro"/>
</dbReference>
<evidence type="ECO:0000256" key="13">
    <source>
        <dbReference type="ARBA" id="ARBA00064520"/>
    </source>
</evidence>
<evidence type="ECO:0000256" key="16">
    <source>
        <dbReference type="SAM" id="Coils"/>
    </source>
</evidence>
<keyword evidence="5" id="KW-0597">Phosphoprotein</keyword>
<reference evidence="20" key="2">
    <citation type="submission" date="2025-09" db="UniProtKB">
        <authorList>
            <consortium name="Ensembl"/>
        </authorList>
    </citation>
    <scope>IDENTIFICATION</scope>
</reference>
<evidence type="ECO:0000313" key="21">
    <source>
        <dbReference type="Proteomes" id="UP000694562"/>
    </source>
</evidence>
<keyword evidence="4" id="KW-0963">Cytoplasm</keyword>
<evidence type="ECO:0000256" key="15">
    <source>
        <dbReference type="PROSITE-ProRule" id="PRU00283"/>
    </source>
</evidence>
<dbReference type="InterPro" id="IPR008984">
    <property type="entry name" value="SMAD_FHA_dom_sf"/>
</dbReference>
<feature type="coiled-coil region" evidence="16">
    <location>
        <begin position="929"/>
        <end position="1071"/>
    </location>
</feature>
<evidence type="ECO:0000256" key="7">
    <source>
        <dbReference type="ARBA" id="ARBA00022741"/>
    </source>
</evidence>
<dbReference type="Ensembl" id="ENSFTIT00000013785.1">
    <property type="protein sequence ID" value="ENSFTIP00000013207.1"/>
    <property type="gene ID" value="ENSFTIG00000008837.1"/>
</dbReference>
<keyword evidence="6" id="KW-0493">Microtubule</keyword>
<dbReference type="GO" id="GO:0030496">
    <property type="term" value="C:midbody"/>
    <property type="evidence" value="ECO:0007669"/>
    <property type="project" value="UniProtKB-SubCell"/>
</dbReference>
<feature type="compositionally biased region" description="Low complexity" evidence="17">
    <location>
        <begin position="323"/>
        <end position="336"/>
    </location>
</feature>